<reference evidence="2" key="1">
    <citation type="journal article" date="2019" name="Environ. Microbiol.">
        <title>Fungal ecological strategies reflected in gene transcription - a case study of two litter decomposers.</title>
        <authorList>
            <person name="Barbi F."/>
            <person name="Kohler A."/>
            <person name="Barry K."/>
            <person name="Baskaran P."/>
            <person name="Daum C."/>
            <person name="Fauchery L."/>
            <person name="Ihrmark K."/>
            <person name="Kuo A."/>
            <person name="LaButti K."/>
            <person name="Lipzen A."/>
            <person name="Morin E."/>
            <person name="Grigoriev I.V."/>
            <person name="Henrissat B."/>
            <person name="Lindahl B."/>
            <person name="Martin F."/>
        </authorList>
    </citation>
    <scope>NUCLEOTIDE SEQUENCE</scope>
    <source>
        <strain evidence="2">JB14</strain>
    </source>
</reference>
<feature type="domain" description="NADH:flavin oxidoreductase/NADH oxidase N-terminal" evidence="1">
    <location>
        <begin position="19"/>
        <end position="357"/>
    </location>
</feature>
<dbReference type="OrthoDB" id="276546at2759"/>
<dbReference type="EMBL" id="ML769399">
    <property type="protein sequence ID" value="KAE9406886.1"/>
    <property type="molecule type" value="Genomic_DNA"/>
</dbReference>
<protein>
    <submittedName>
        <fullName evidence="2">NADH:flavin oxidoreductase/NADH oxidase</fullName>
    </submittedName>
</protein>
<dbReference type="Proteomes" id="UP000799118">
    <property type="component" value="Unassembled WGS sequence"/>
</dbReference>
<name>A0A6A4I8F8_9AGAR</name>
<dbReference type="InterPro" id="IPR001155">
    <property type="entry name" value="OxRdtase_FMN_N"/>
</dbReference>
<keyword evidence="3" id="KW-1185">Reference proteome</keyword>
<dbReference type="GO" id="GO:0003959">
    <property type="term" value="F:NADPH dehydrogenase activity"/>
    <property type="evidence" value="ECO:0007669"/>
    <property type="project" value="TreeGrafter"/>
</dbReference>
<dbReference type="InterPro" id="IPR045247">
    <property type="entry name" value="Oye-like"/>
</dbReference>
<dbReference type="PANTHER" id="PTHR22893:SF91">
    <property type="entry name" value="NADPH DEHYDROGENASE 2-RELATED"/>
    <property type="match status" value="1"/>
</dbReference>
<dbReference type="InterPro" id="IPR013785">
    <property type="entry name" value="Aldolase_TIM"/>
</dbReference>
<dbReference type="CDD" id="cd02933">
    <property type="entry name" value="OYE_like_FMN"/>
    <property type="match status" value="1"/>
</dbReference>
<dbReference type="FunFam" id="3.20.20.70:FF:000138">
    <property type="entry name" value="NADPH dehydrogenase 1"/>
    <property type="match status" value="1"/>
</dbReference>
<dbReference type="Gene3D" id="3.20.20.70">
    <property type="entry name" value="Aldolase class I"/>
    <property type="match status" value="1"/>
</dbReference>
<dbReference type="AlphaFoldDB" id="A0A6A4I8F8"/>
<accession>A0A6A4I8F8</accession>
<dbReference type="SUPFAM" id="SSF51395">
    <property type="entry name" value="FMN-linked oxidoreductases"/>
    <property type="match status" value="1"/>
</dbReference>
<dbReference type="GO" id="GO:0010181">
    <property type="term" value="F:FMN binding"/>
    <property type="evidence" value="ECO:0007669"/>
    <property type="project" value="InterPro"/>
</dbReference>
<proteinExistence type="predicted"/>
<evidence type="ECO:0000259" key="1">
    <source>
        <dbReference type="Pfam" id="PF00724"/>
    </source>
</evidence>
<sequence length="408" mass="45798">MTRTVMSKPSTSNSSCCSKLFQPIRVGRLCLQHRIVYPPQTRYKATRNGHVPLLPLVKEYYSQRASMPGTLIITEAALVSDKAGGKTHLPGIWNESQIKAWKVVADEIHAKGCMVFMQIWGLGRAAEYEDPGLEDDSAPFEYVSASDVQLPGLKPPRPLTISEIQEYITDFGKAAANAVHGAGFDGVELHAANGYLLDQFIQDVTNKRTDEFGGSVEARCRFVLEVMREVCKAVGQDRASLRLSPWSLFQNMRMTDPVPTFSYLVTKLKEEFPNLAYLHLVEPQINGSRTQHLDNIVSTDSNDFLRDIWRPRPFISAGGYTRATAMQIADEKGDLIAFGRYFISNPDLPFRIKHDLPLVPYDRDTFYIRGDTSGRGYIDYPFYTSNDSDALEGLLNSEEALKRLVNDV</sequence>
<evidence type="ECO:0000313" key="2">
    <source>
        <dbReference type="EMBL" id="KAE9406886.1"/>
    </source>
</evidence>
<dbReference type="PANTHER" id="PTHR22893">
    <property type="entry name" value="NADH OXIDOREDUCTASE-RELATED"/>
    <property type="match status" value="1"/>
</dbReference>
<evidence type="ECO:0000313" key="3">
    <source>
        <dbReference type="Proteomes" id="UP000799118"/>
    </source>
</evidence>
<gene>
    <name evidence="2" type="ORF">BT96DRAFT_915050</name>
</gene>
<dbReference type="Pfam" id="PF00724">
    <property type="entry name" value="Oxidored_FMN"/>
    <property type="match status" value="1"/>
</dbReference>
<organism evidence="2 3">
    <name type="scientific">Gymnopus androsaceus JB14</name>
    <dbReference type="NCBI Taxonomy" id="1447944"/>
    <lineage>
        <taxon>Eukaryota</taxon>
        <taxon>Fungi</taxon>
        <taxon>Dikarya</taxon>
        <taxon>Basidiomycota</taxon>
        <taxon>Agaricomycotina</taxon>
        <taxon>Agaricomycetes</taxon>
        <taxon>Agaricomycetidae</taxon>
        <taxon>Agaricales</taxon>
        <taxon>Marasmiineae</taxon>
        <taxon>Omphalotaceae</taxon>
        <taxon>Gymnopus</taxon>
    </lineage>
</organism>